<dbReference type="AlphaFoldDB" id="A0A0K0FQ58"/>
<proteinExistence type="predicted"/>
<dbReference type="Proteomes" id="UP000035680">
    <property type="component" value="Unassembled WGS sequence"/>
</dbReference>
<organism evidence="2 3">
    <name type="scientific">Strongyloides venezuelensis</name>
    <name type="common">Threadworm</name>
    <dbReference type="NCBI Taxonomy" id="75913"/>
    <lineage>
        <taxon>Eukaryota</taxon>
        <taxon>Metazoa</taxon>
        <taxon>Ecdysozoa</taxon>
        <taxon>Nematoda</taxon>
        <taxon>Chromadorea</taxon>
        <taxon>Rhabditida</taxon>
        <taxon>Tylenchina</taxon>
        <taxon>Panagrolaimomorpha</taxon>
        <taxon>Strongyloidoidea</taxon>
        <taxon>Strongyloididae</taxon>
        <taxon>Strongyloides</taxon>
    </lineage>
</organism>
<dbReference type="SUPFAM" id="SSF56672">
    <property type="entry name" value="DNA/RNA polymerases"/>
    <property type="match status" value="1"/>
</dbReference>
<evidence type="ECO:0000313" key="2">
    <source>
        <dbReference type="Proteomes" id="UP000035680"/>
    </source>
</evidence>
<protein>
    <submittedName>
        <fullName evidence="3">Reverse transcriptase domain-containing protein</fullName>
    </submittedName>
</protein>
<dbReference type="WBParaSite" id="SVE_1154300.1">
    <property type="protein sequence ID" value="SVE_1154300.1"/>
    <property type="gene ID" value="SVE_1154300"/>
</dbReference>
<dbReference type="InterPro" id="IPR000477">
    <property type="entry name" value="RT_dom"/>
</dbReference>
<keyword evidence="2" id="KW-1185">Reference proteome</keyword>
<evidence type="ECO:0000259" key="1">
    <source>
        <dbReference type="Pfam" id="PF00078"/>
    </source>
</evidence>
<dbReference type="Pfam" id="PF00078">
    <property type="entry name" value="RVT_1"/>
    <property type="match status" value="1"/>
</dbReference>
<dbReference type="PANTHER" id="PTHR33064">
    <property type="entry name" value="POL PROTEIN"/>
    <property type="match status" value="1"/>
</dbReference>
<feature type="domain" description="Reverse transcriptase" evidence="1">
    <location>
        <begin position="236"/>
        <end position="323"/>
    </location>
</feature>
<accession>A0A0K0FQ58</accession>
<dbReference type="InterPro" id="IPR043128">
    <property type="entry name" value="Rev_trsase/Diguanyl_cyclase"/>
</dbReference>
<sequence>MLSLSHTQTLCNKNMMGGIVTEIVVNVLLDSEANISLIRSSVIKDRVSIKSTSNIAIKTGKGNLNMNKTVNVIITMPFLKTQLKETTQFLVPDDDVAFNDTNGCLYENSGYIDRKNKLVINAHISQELSNIKKFKKLINDKTWKEIKENGISCSTLVAPIIRFKSIKQSDIRSFKPYSVPYKYRFIIREKMLELLRGKVIKEAASHPLMASVLLIPKSNKNEFRLVKGDFTFFFKNNYYSFTRLPQGAKNSAQIMYYLLVNTFKHDSEILWYADDAIVRTKDTVQEHIQHMVKVVKMLVKYKLRVKISKNDICAQVIESLGHRVNSNRSYSKLKHSDEILKQIKWLKTNETNFRWHIFVPTFCTEFPNKIGSYHQFIVEGY</sequence>
<reference evidence="2" key="1">
    <citation type="submission" date="2014-07" db="EMBL/GenBank/DDBJ databases">
        <authorList>
            <person name="Martin A.A"/>
            <person name="De Silva N."/>
        </authorList>
    </citation>
    <scope>NUCLEOTIDE SEQUENCE</scope>
</reference>
<dbReference type="InterPro" id="IPR043502">
    <property type="entry name" value="DNA/RNA_pol_sf"/>
</dbReference>
<dbReference type="InterPro" id="IPR051320">
    <property type="entry name" value="Viral_Replic_Matur_Polypro"/>
</dbReference>
<reference evidence="3" key="2">
    <citation type="submission" date="2015-08" db="UniProtKB">
        <authorList>
            <consortium name="WormBaseParasite"/>
        </authorList>
    </citation>
    <scope>IDENTIFICATION</scope>
</reference>
<dbReference type="Gene3D" id="3.30.70.270">
    <property type="match status" value="1"/>
</dbReference>
<dbReference type="PANTHER" id="PTHR33064:SF37">
    <property type="entry name" value="RIBONUCLEASE H"/>
    <property type="match status" value="1"/>
</dbReference>
<name>A0A0K0FQ58_STRVS</name>
<evidence type="ECO:0000313" key="3">
    <source>
        <dbReference type="WBParaSite" id="SVE_1154300.1"/>
    </source>
</evidence>